<evidence type="ECO:0000256" key="5">
    <source>
        <dbReference type="ARBA" id="ARBA00022927"/>
    </source>
</evidence>
<keyword evidence="4" id="KW-0677">Repeat</keyword>
<evidence type="ECO:0000256" key="8">
    <source>
        <dbReference type="SAM" id="MobiDB-lite"/>
    </source>
</evidence>
<evidence type="ECO:0000256" key="9">
    <source>
        <dbReference type="SAM" id="Phobius"/>
    </source>
</evidence>
<dbReference type="OrthoDB" id="10264595at2759"/>
<dbReference type="GO" id="GO:0006896">
    <property type="term" value="P:Golgi to vacuole transport"/>
    <property type="evidence" value="ECO:0007669"/>
    <property type="project" value="TreeGrafter"/>
</dbReference>
<comment type="similarity">
    <text evidence="2 7">Belongs to the adaptor complexes large subunit family.</text>
</comment>
<dbReference type="PIRSF" id="PIRSF037092">
    <property type="entry name" value="AP3_complex_delta"/>
    <property type="match status" value="1"/>
</dbReference>
<evidence type="ECO:0000313" key="12">
    <source>
        <dbReference type="Proteomes" id="UP000585474"/>
    </source>
</evidence>
<dbReference type="GO" id="GO:0030123">
    <property type="term" value="C:AP-3 adaptor complex"/>
    <property type="evidence" value="ECO:0007669"/>
    <property type="project" value="InterPro"/>
</dbReference>
<feature type="region of interest" description="Disordered" evidence="8">
    <location>
        <begin position="906"/>
        <end position="958"/>
    </location>
</feature>
<feature type="domain" description="Clathrin/coatomer adaptor adaptin-like N-terminal" evidence="10">
    <location>
        <begin position="30"/>
        <end position="492"/>
    </location>
</feature>
<reference evidence="12" key="1">
    <citation type="submission" date="2019-07" db="EMBL/GenBank/DDBJ databases">
        <title>De Novo Assembly of kiwifruit Actinidia rufa.</title>
        <authorList>
            <person name="Sugita-Konishi S."/>
            <person name="Sato K."/>
            <person name="Mori E."/>
            <person name="Abe Y."/>
            <person name="Kisaki G."/>
            <person name="Hamano K."/>
            <person name="Suezawa K."/>
            <person name="Otani M."/>
            <person name="Fukuda T."/>
            <person name="Manabe T."/>
            <person name="Gomi K."/>
            <person name="Tabuchi M."/>
            <person name="Akimitsu K."/>
            <person name="Kataoka I."/>
        </authorList>
    </citation>
    <scope>NUCLEOTIDE SEQUENCE [LARGE SCALE GENOMIC DNA]</scope>
    <source>
        <strain evidence="12">cv. Fuchu</strain>
    </source>
</reference>
<dbReference type="Pfam" id="PF01602">
    <property type="entry name" value="Adaptin_N"/>
    <property type="match status" value="1"/>
</dbReference>
<comment type="caution">
    <text evidence="11">The sequence shown here is derived from an EMBL/GenBank/DDBJ whole genome shotgun (WGS) entry which is preliminary data.</text>
</comment>
<sequence>MTGPSLMDSLFQRTLEDLIKGLRLHLVHESTFISKSLDEIRREVRSPDLDTKAAAVQKVTYLRSLHGVDDSFAAFPAVELAASPRFRHKQIAYLAASASFHSATAVLLLLTNQLRKDLNSSNEFEVSLALQCLSVVCNLDLARDLTPEIFTLLSSSKQLIRKKAIATILRVFGEYPDAVRVCFKRLVENVESSDPQTVSAVVSVFCELASREPNSYLPLAPEFYRVLVDSRNNWVLIKVLKIFANLAPLEPRLAKRIIEPICEHMRRTGAKSLMFECIRTIVTSLSDYDSAVRLAVAKVQEFLVDDDPNLKYLGLQALSIVVPKHSWAVVENKEFVIKSLSDTDPNIKLEALRLVMAMVSEDNLSEICRVLLNYALKSDPEFCNEILGSLLATCSINVYEIIIDFDWYVSVLGEMTRIPHCQKGEEIESQLIDIGMRVKDVRPELVQVGRDLLIDPALLGNPFLHRVLSAAAWVSGEYVKFSKNPIELMEALLQPRTGLLPSSIRAVYIQSAFKVLTFCLHSYLFAKEAVASSSSCAYDLESGAADSIPERGCPEGSNLATSEALASSEQNEDFSRRFLCQSVEDNCTENDGDTLVAPGPSSSSASLNKLQFTRGSIINLLDLIKTALGPLAGSHEVEVQERAWNVLGLIKLVEQEIQDTPMQNEGKFVMEELKASDIMKLMHDAFFGELGPVSMSAQERVPIPDGLMLKENLNDLETVCGDVQLPTTCSFSLGKPHFEESCGALFDFQKKEELEPSSESTSMLAEHRKRHGLYYLPSEIKEITSSDYPTANESKLAISVSDDVDYLVKLTEQSLVPKKKSNQTKPRPIVVKLDEGDGVRIAANKPESKNDLISGAVREVLLGNEGIPTSSQGKHSDKLSSKTRGKEKIAIVQPLGSTGLLANAANSELANSSPRRSKHVSHGKEKKPRSPRNNAEGCEERSHRDKKKGDHRHVKNKARRSADGCVNVVAQTPVSFSVDVICLLLSFYIFYRIVIVIIFIVRDWFFHVTQYETHSRIDVSQFVNA</sequence>
<protein>
    <recommendedName>
        <fullName evidence="7">AP-3 complex subunit delta</fullName>
    </recommendedName>
</protein>
<accession>A0A7J0DJ34</accession>
<dbReference type="EMBL" id="BJWL01000247">
    <property type="protein sequence ID" value="GFS36284.1"/>
    <property type="molecule type" value="Genomic_DNA"/>
</dbReference>
<comment type="function">
    <text evidence="7">Part of the AP-3 complex, an adaptor-related complex which seems to be clathrin-associated. The complex is associated with the Golgi region as well as more peripheral structures. It facilitates the budding of vesicles from the Golgi membrane and may be directly involved in trafficking to the vacuole. It also function in maintaining the identity of lytic vacuoles and in regulating the transition between storage and lytic vacuoles.</text>
</comment>
<proteinExistence type="inferred from homology"/>
<evidence type="ECO:0000256" key="1">
    <source>
        <dbReference type="ARBA" id="ARBA00004308"/>
    </source>
</evidence>
<feature type="region of interest" description="Disordered" evidence="8">
    <location>
        <begin position="864"/>
        <end position="886"/>
    </location>
</feature>
<dbReference type="GO" id="GO:0005794">
    <property type="term" value="C:Golgi apparatus"/>
    <property type="evidence" value="ECO:0007669"/>
    <property type="project" value="UniProtKB-SubCell"/>
</dbReference>
<dbReference type="PANTHER" id="PTHR22781:SF12">
    <property type="entry name" value="AP-3 COMPLEX SUBUNIT DELTA-1"/>
    <property type="match status" value="1"/>
</dbReference>
<evidence type="ECO:0000313" key="11">
    <source>
        <dbReference type="EMBL" id="GFS36284.1"/>
    </source>
</evidence>
<organism evidence="11 12">
    <name type="scientific">Actinidia rufa</name>
    <dbReference type="NCBI Taxonomy" id="165716"/>
    <lineage>
        <taxon>Eukaryota</taxon>
        <taxon>Viridiplantae</taxon>
        <taxon>Streptophyta</taxon>
        <taxon>Embryophyta</taxon>
        <taxon>Tracheophyta</taxon>
        <taxon>Spermatophyta</taxon>
        <taxon>Magnoliopsida</taxon>
        <taxon>eudicotyledons</taxon>
        <taxon>Gunneridae</taxon>
        <taxon>Pentapetalae</taxon>
        <taxon>asterids</taxon>
        <taxon>Ericales</taxon>
        <taxon>Actinidiaceae</taxon>
        <taxon>Actinidia</taxon>
    </lineage>
</organism>
<keyword evidence="5 7" id="KW-0653">Protein transport</keyword>
<evidence type="ECO:0000259" key="10">
    <source>
        <dbReference type="Pfam" id="PF01602"/>
    </source>
</evidence>
<dbReference type="SUPFAM" id="SSF48371">
    <property type="entry name" value="ARM repeat"/>
    <property type="match status" value="1"/>
</dbReference>
<comment type="subunit">
    <text evidence="7">Adaptor protein complex 3 (AP-3) is a heterotetramer.</text>
</comment>
<keyword evidence="12" id="KW-1185">Reference proteome</keyword>
<feature type="compositionally biased region" description="Basic and acidic residues" evidence="8">
    <location>
        <begin position="874"/>
        <end position="886"/>
    </location>
</feature>
<evidence type="ECO:0000256" key="6">
    <source>
        <dbReference type="ARBA" id="ARBA00023136"/>
    </source>
</evidence>
<evidence type="ECO:0000256" key="4">
    <source>
        <dbReference type="ARBA" id="ARBA00022737"/>
    </source>
</evidence>
<feature type="compositionally biased region" description="Basic residues" evidence="8">
    <location>
        <begin position="915"/>
        <end position="930"/>
    </location>
</feature>
<evidence type="ECO:0000256" key="7">
    <source>
        <dbReference type="PIRNR" id="PIRNR037092"/>
    </source>
</evidence>
<comment type="subcellular location">
    <subcellularLocation>
        <location evidence="1">Endomembrane system</location>
    </subcellularLocation>
    <subcellularLocation>
        <location evidence="7">Golgi apparatus</location>
    </subcellularLocation>
</comment>
<keyword evidence="9" id="KW-0812">Transmembrane</keyword>
<dbReference type="GO" id="GO:0010008">
    <property type="term" value="C:endosome membrane"/>
    <property type="evidence" value="ECO:0007669"/>
    <property type="project" value="TreeGrafter"/>
</dbReference>
<keyword evidence="9" id="KW-1133">Transmembrane helix</keyword>
<name>A0A7J0DJ34_9ERIC</name>
<dbReference type="PANTHER" id="PTHR22781">
    <property type="entry name" value="DELTA ADAPTIN-RELATED"/>
    <property type="match status" value="1"/>
</dbReference>
<dbReference type="InterPro" id="IPR011989">
    <property type="entry name" value="ARM-like"/>
</dbReference>
<dbReference type="Proteomes" id="UP000585474">
    <property type="component" value="Unassembled WGS sequence"/>
</dbReference>
<dbReference type="GO" id="GO:0006623">
    <property type="term" value="P:protein targeting to vacuole"/>
    <property type="evidence" value="ECO:0007669"/>
    <property type="project" value="TreeGrafter"/>
</dbReference>
<dbReference type="AlphaFoldDB" id="A0A7J0DJ34"/>
<evidence type="ECO:0000256" key="2">
    <source>
        <dbReference type="ARBA" id="ARBA00006613"/>
    </source>
</evidence>
<evidence type="ECO:0000256" key="3">
    <source>
        <dbReference type="ARBA" id="ARBA00022448"/>
    </source>
</evidence>
<feature type="transmembrane region" description="Helical" evidence="9">
    <location>
        <begin position="976"/>
        <end position="1001"/>
    </location>
</feature>
<keyword evidence="3 7" id="KW-0813">Transport</keyword>
<keyword evidence="6 9" id="KW-0472">Membrane</keyword>
<gene>
    <name evidence="11" type="ORF">Acr_00g0045110</name>
</gene>
<dbReference type="InterPro" id="IPR017105">
    <property type="entry name" value="AP3_complex_dsu"/>
</dbReference>
<keyword evidence="7" id="KW-0333">Golgi apparatus</keyword>
<dbReference type="Gene3D" id="1.25.10.10">
    <property type="entry name" value="Leucine-rich Repeat Variant"/>
    <property type="match status" value="1"/>
</dbReference>
<feature type="compositionally biased region" description="Basic residues" evidence="8">
    <location>
        <begin position="944"/>
        <end position="958"/>
    </location>
</feature>
<dbReference type="InterPro" id="IPR016024">
    <property type="entry name" value="ARM-type_fold"/>
</dbReference>
<dbReference type="InterPro" id="IPR002553">
    <property type="entry name" value="Clathrin/coatomer_adapt-like_N"/>
</dbReference>